<dbReference type="InterPro" id="IPR036736">
    <property type="entry name" value="ACP-like_sf"/>
</dbReference>
<dbReference type="EC" id="3.3.2.1" evidence="2"/>
<dbReference type="RefSeq" id="WP_205648082.1">
    <property type="nucleotide sequence ID" value="NZ_MTBP01000002.1"/>
</dbReference>
<dbReference type="GO" id="GO:0008908">
    <property type="term" value="F:isochorismatase activity"/>
    <property type="evidence" value="ECO:0007669"/>
    <property type="project" value="UniProtKB-EC"/>
</dbReference>
<accession>A0A2P4UFB0</accession>
<dbReference type="PROSITE" id="PS50075">
    <property type="entry name" value="CARRIER"/>
    <property type="match status" value="1"/>
</dbReference>
<feature type="domain" description="Carrier" evidence="1">
    <location>
        <begin position="1"/>
        <end position="75"/>
    </location>
</feature>
<proteinExistence type="predicted"/>
<reference evidence="2 3" key="1">
    <citation type="journal article" date="2017" name="Chemistry">
        <title>Isolation, Biosynthesis and Chemical Modifications of Rubterolones A-F: Rare Tropolone Alkaloids from Actinomadura sp. 5-2.</title>
        <authorList>
            <person name="Guo H."/>
            <person name="Benndorf R."/>
            <person name="Leichnitz D."/>
            <person name="Klassen J.L."/>
            <person name="Vollmers J."/>
            <person name="Gorls H."/>
            <person name="Steinacker M."/>
            <person name="Weigel C."/>
            <person name="Dahse H.M."/>
            <person name="Kaster A.K."/>
            <person name="de Beer Z.W."/>
            <person name="Poulsen M."/>
            <person name="Beemelmanns C."/>
        </authorList>
    </citation>
    <scope>NUCLEOTIDE SEQUENCE [LARGE SCALE GENOMIC DNA]</scope>
    <source>
        <strain evidence="2 3">5-2</strain>
    </source>
</reference>
<evidence type="ECO:0000259" key="1">
    <source>
        <dbReference type="PROSITE" id="PS50075"/>
    </source>
</evidence>
<dbReference type="Gene3D" id="1.10.1200.10">
    <property type="entry name" value="ACP-like"/>
    <property type="match status" value="1"/>
</dbReference>
<organism evidence="2 3">
    <name type="scientific">Actinomadura rubteroloni</name>
    <dbReference type="NCBI Taxonomy" id="1926885"/>
    <lineage>
        <taxon>Bacteria</taxon>
        <taxon>Bacillati</taxon>
        <taxon>Actinomycetota</taxon>
        <taxon>Actinomycetes</taxon>
        <taxon>Streptosporangiales</taxon>
        <taxon>Thermomonosporaceae</taxon>
        <taxon>Actinomadura</taxon>
    </lineage>
</organism>
<keyword evidence="3" id="KW-1185">Reference proteome</keyword>
<comment type="caution">
    <text evidence="2">The sequence shown here is derived from an EMBL/GenBank/DDBJ whole genome shotgun (WGS) entry which is preliminary data.</text>
</comment>
<name>A0A2P4UFB0_9ACTN</name>
<dbReference type="InterPro" id="IPR009081">
    <property type="entry name" value="PP-bd_ACP"/>
</dbReference>
<dbReference type="SUPFAM" id="SSF47336">
    <property type="entry name" value="ACP-like"/>
    <property type="match status" value="1"/>
</dbReference>
<dbReference type="Proteomes" id="UP000242367">
    <property type="component" value="Unassembled WGS sequence"/>
</dbReference>
<keyword evidence="2" id="KW-0378">Hydrolase</keyword>
<evidence type="ECO:0000313" key="2">
    <source>
        <dbReference type="EMBL" id="POM23702.1"/>
    </source>
</evidence>
<gene>
    <name evidence="2" type="primary">dhbB_1</name>
    <name evidence="2" type="ORF">BTM25_23230</name>
</gene>
<protein>
    <submittedName>
        <fullName evidence="2">Isochorismatase</fullName>
        <ecNumber evidence="2">3.3.2.1</ecNumber>
    </submittedName>
</protein>
<evidence type="ECO:0000313" key="3">
    <source>
        <dbReference type="Proteomes" id="UP000242367"/>
    </source>
</evidence>
<sequence>MDITLDGLRAEVAAVLGVDAAELEPEGDLMDAGLDSIRVMMLIERWRADGAAVGFAELAEIPTLAGWHAVLTGARE</sequence>
<dbReference type="Pfam" id="PF00550">
    <property type="entry name" value="PP-binding"/>
    <property type="match status" value="1"/>
</dbReference>
<dbReference type="EMBL" id="MTBP01000002">
    <property type="protein sequence ID" value="POM23702.1"/>
    <property type="molecule type" value="Genomic_DNA"/>
</dbReference>
<dbReference type="AlphaFoldDB" id="A0A2P4UFB0"/>